<name>A0A420WW84_9GAMM</name>
<keyword evidence="2" id="KW-1185">Reference proteome</keyword>
<sequence length="84" mass="10039">MKLDRYHAQANEQEYHALRARLLEGNYIHQMFVRLDQLERDYRELHHDCEQAGEVWARCPPRLKQQLHDCGLGELLDRLATRAV</sequence>
<reference evidence="1 2" key="1">
    <citation type="submission" date="2018-10" db="EMBL/GenBank/DDBJ databases">
        <title>Genomic Encyclopedia of Type Strains, Phase IV (KMG-IV): sequencing the most valuable type-strain genomes for metagenomic binning, comparative biology and taxonomic classification.</title>
        <authorList>
            <person name="Goeker M."/>
        </authorList>
    </citation>
    <scope>NUCLEOTIDE SEQUENCE [LARGE SCALE GENOMIC DNA]</scope>
    <source>
        <strain evidence="1 2">DSM 23229</strain>
    </source>
</reference>
<organism evidence="1 2">
    <name type="scientific">Kushneria sinocarnis</name>
    <dbReference type="NCBI Taxonomy" id="595502"/>
    <lineage>
        <taxon>Bacteria</taxon>
        <taxon>Pseudomonadati</taxon>
        <taxon>Pseudomonadota</taxon>
        <taxon>Gammaproteobacteria</taxon>
        <taxon>Oceanospirillales</taxon>
        <taxon>Halomonadaceae</taxon>
        <taxon>Kushneria</taxon>
    </lineage>
</organism>
<dbReference type="Proteomes" id="UP000281975">
    <property type="component" value="Unassembled WGS sequence"/>
</dbReference>
<evidence type="ECO:0000313" key="1">
    <source>
        <dbReference type="EMBL" id="RKR03386.1"/>
    </source>
</evidence>
<dbReference type="AlphaFoldDB" id="A0A420WW84"/>
<evidence type="ECO:0000313" key="2">
    <source>
        <dbReference type="Proteomes" id="UP000281975"/>
    </source>
</evidence>
<comment type="caution">
    <text evidence="1">The sequence shown here is derived from an EMBL/GenBank/DDBJ whole genome shotgun (WGS) entry which is preliminary data.</text>
</comment>
<gene>
    <name evidence="1" type="ORF">C7446_1911</name>
</gene>
<dbReference type="RefSeq" id="WP_121172861.1">
    <property type="nucleotide sequence ID" value="NZ_RBIN01000005.1"/>
</dbReference>
<accession>A0A420WW84</accession>
<proteinExistence type="predicted"/>
<protein>
    <submittedName>
        <fullName evidence="1">Uncharacterized protein</fullName>
    </submittedName>
</protein>
<dbReference type="EMBL" id="RBIN01000005">
    <property type="protein sequence ID" value="RKR03386.1"/>
    <property type="molecule type" value="Genomic_DNA"/>
</dbReference>
<dbReference type="OrthoDB" id="6183549at2"/>